<name>A0A1H7WCW8_9FLAO</name>
<evidence type="ECO:0000256" key="1">
    <source>
        <dbReference type="SAM" id="Phobius"/>
    </source>
</evidence>
<protein>
    <submittedName>
        <fullName evidence="2">Uncharacterized protein</fullName>
    </submittedName>
</protein>
<dbReference type="AlphaFoldDB" id="A0A1H7WCW8"/>
<dbReference type="EMBL" id="FOBV01000001">
    <property type="protein sequence ID" value="SEM18909.1"/>
    <property type="molecule type" value="Genomic_DNA"/>
</dbReference>
<dbReference type="RefSeq" id="WP_089998350.1">
    <property type="nucleotide sequence ID" value="NZ_FOBV01000001.1"/>
</dbReference>
<dbReference type="Proteomes" id="UP000199450">
    <property type="component" value="Unassembled WGS sequence"/>
</dbReference>
<evidence type="ECO:0000313" key="3">
    <source>
        <dbReference type="Proteomes" id="UP000199450"/>
    </source>
</evidence>
<reference evidence="3" key="1">
    <citation type="submission" date="2016-10" db="EMBL/GenBank/DDBJ databases">
        <authorList>
            <person name="Varghese N."/>
            <person name="Submissions S."/>
        </authorList>
    </citation>
    <scope>NUCLEOTIDE SEQUENCE [LARGE SCALE GENOMIC DNA]</scope>
    <source>
        <strain evidence="3">DSM 17453</strain>
    </source>
</reference>
<organism evidence="2 3">
    <name type="scientific">Chryseobacterium taichungense</name>
    <dbReference type="NCBI Taxonomy" id="295069"/>
    <lineage>
        <taxon>Bacteria</taxon>
        <taxon>Pseudomonadati</taxon>
        <taxon>Bacteroidota</taxon>
        <taxon>Flavobacteriia</taxon>
        <taxon>Flavobacteriales</taxon>
        <taxon>Weeksellaceae</taxon>
        <taxon>Chryseobacterium group</taxon>
        <taxon>Chryseobacterium</taxon>
    </lineage>
</organism>
<evidence type="ECO:0000313" key="2">
    <source>
        <dbReference type="EMBL" id="SEM18909.1"/>
    </source>
</evidence>
<keyword evidence="3" id="KW-1185">Reference proteome</keyword>
<feature type="transmembrane region" description="Helical" evidence="1">
    <location>
        <begin position="101"/>
        <end position="121"/>
    </location>
</feature>
<keyword evidence="1" id="KW-0812">Transmembrane</keyword>
<gene>
    <name evidence="2" type="ORF">SAMN05421856_101631</name>
</gene>
<keyword evidence="1" id="KW-1133">Transmembrane helix</keyword>
<accession>A0A1H7WCW8</accession>
<proteinExistence type="predicted"/>
<sequence>MKNFNSIKEKYISLQIPEKHIDYAFNAVKSGSKREIIIKNLTSDVRKVNYESANNMLDEMFSANGGEFKYENRGGYLYSIFYLIVIITLLLIITFSNDTSLVIKLSFAAVAFLVLFLRTFIPTLKGKFRE</sequence>
<dbReference type="STRING" id="295069.SAMN05421856_101631"/>
<keyword evidence="1" id="KW-0472">Membrane</keyword>
<feature type="transmembrane region" description="Helical" evidence="1">
    <location>
        <begin position="76"/>
        <end position="95"/>
    </location>
</feature>
<dbReference type="OrthoDB" id="1255831at2"/>